<keyword evidence="2" id="KW-1133">Transmembrane helix</keyword>
<dbReference type="PANTHER" id="PTHR33870:SF4">
    <property type="entry name" value="CARDIOMYOPATHY-ASSOCIATED PROTEIN"/>
    <property type="match status" value="1"/>
</dbReference>
<feature type="region of interest" description="Disordered" evidence="1">
    <location>
        <begin position="227"/>
        <end position="278"/>
    </location>
</feature>
<organism evidence="3 4">
    <name type="scientific">Cuscuta australis</name>
    <dbReference type="NCBI Taxonomy" id="267555"/>
    <lineage>
        <taxon>Eukaryota</taxon>
        <taxon>Viridiplantae</taxon>
        <taxon>Streptophyta</taxon>
        <taxon>Embryophyta</taxon>
        <taxon>Tracheophyta</taxon>
        <taxon>Spermatophyta</taxon>
        <taxon>Magnoliopsida</taxon>
        <taxon>eudicotyledons</taxon>
        <taxon>Gunneridae</taxon>
        <taxon>Pentapetalae</taxon>
        <taxon>asterids</taxon>
        <taxon>lamiids</taxon>
        <taxon>Solanales</taxon>
        <taxon>Convolvulaceae</taxon>
        <taxon>Cuscuteae</taxon>
        <taxon>Cuscuta</taxon>
        <taxon>Cuscuta subgen. Grammica</taxon>
        <taxon>Cuscuta sect. Cleistogrammica</taxon>
    </lineage>
</organism>
<evidence type="ECO:0000256" key="1">
    <source>
        <dbReference type="SAM" id="MobiDB-lite"/>
    </source>
</evidence>
<keyword evidence="4" id="KW-1185">Reference proteome</keyword>
<feature type="compositionally biased region" description="Basic and acidic residues" evidence="1">
    <location>
        <begin position="612"/>
        <end position="622"/>
    </location>
</feature>
<proteinExistence type="predicted"/>
<feature type="compositionally biased region" description="Acidic residues" evidence="1">
    <location>
        <begin position="247"/>
        <end position="269"/>
    </location>
</feature>
<feature type="transmembrane region" description="Helical" evidence="2">
    <location>
        <begin position="50"/>
        <end position="74"/>
    </location>
</feature>
<feature type="region of interest" description="Disordered" evidence="1">
    <location>
        <begin position="342"/>
        <end position="373"/>
    </location>
</feature>
<keyword evidence="2" id="KW-0472">Membrane</keyword>
<name>A0A328DRY6_9ASTE</name>
<dbReference type="Proteomes" id="UP000249390">
    <property type="component" value="Unassembled WGS sequence"/>
</dbReference>
<evidence type="ECO:0000313" key="3">
    <source>
        <dbReference type="EMBL" id="RAL48457.1"/>
    </source>
</evidence>
<feature type="region of interest" description="Disordered" evidence="1">
    <location>
        <begin position="612"/>
        <end position="646"/>
    </location>
</feature>
<reference evidence="3 4" key="1">
    <citation type="submission" date="2018-06" db="EMBL/GenBank/DDBJ databases">
        <title>The Genome of Cuscuta australis (Dodder) Provides Insight into the Evolution of Plant Parasitism.</title>
        <authorList>
            <person name="Liu H."/>
        </authorList>
    </citation>
    <scope>NUCLEOTIDE SEQUENCE [LARGE SCALE GENOMIC DNA]</scope>
    <source>
        <strain evidence="4">cv. Yunnan</strain>
        <tissue evidence="3">Vines</tissue>
    </source>
</reference>
<dbReference type="EMBL" id="NQVE01000098">
    <property type="protein sequence ID" value="RAL48457.1"/>
    <property type="molecule type" value="Genomic_DNA"/>
</dbReference>
<feature type="region of interest" description="Disordered" evidence="1">
    <location>
        <begin position="172"/>
        <end position="209"/>
    </location>
</feature>
<feature type="compositionally biased region" description="Polar residues" evidence="1">
    <location>
        <begin position="623"/>
        <end position="640"/>
    </location>
</feature>
<accession>A0A328DRY6</accession>
<evidence type="ECO:0000256" key="2">
    <source>
        <dbReference type="SAM" id="Phobius"/>
    </source>
</evidence>
<feature type="compositionally biased region" description="Basic and acidic residues" evidence="1">
    <location>
        <begin position="227"/>
        <end position="239"/>
    </location>
</feature>
<dbReference type="AlphaFoldDB" id="A0A328DRY6"/>
<comment type="caution">
    <text evidence="3">The sequence shown here is derived from an EMBL/GenBank/DDBJ whole genome shotgun (WGS) entry which is preliminary data.</text>
</comment>
<dbReference type="PANTHER" id="PTHR33870">
    <property type="entry name" value="CARDIOMYOPATHY-ASSOCIATED PROTEIN"/>
    <property type="match status" value="1"/>
</dbReference>
<feature type="compositionally biased region" description="Acidic residues" evidence="1">
    <location>
        <begin position="188"/>
        <end position="204"/>
    </location>
</feature>
<gene>
    <name evidence="3" type="ORF">DM860_005881</name>
</gene>
<keyword evidence="2" id="KW-0812">Transmembrane</keyword>
<protein>
    <submittedName>
        <fullName evidence="3">Uncharacterized protein</fullName>
    </submittedName>
</protein>
<evidence type="ECO:0000313" key="4">
    <source>
        <dbReference type="Proteomes" id="UP000249390"/>
    </source>
</evidence>
<sequence>MGVELPEIGAQMMKFAIFSVRACYRSVSNHPFLFSLLCFLGLLYRSSPFLFSALLSISPVIVCTAILLGTLLSFGHPSISEGEIEEKKTVHDIPVPLKSRVSFDAVALEKDVGDFAVHSGGEPSRGDDMYEFGRGSGFGDGEVLGYSPIPNMGDNNLEFDIDKSVDSFDSKAVYIGSGPGSPWNQEGDKEEEDDDDYSSEDESLESSPRALMDNILPMLDELHPLLDEDSSRPVNRDDFSDGIVNQEEVEDGDDESENDEEDEEGDEEESNKSVISWTKEDEKNLMDLGSSELERNQRLERLIARRIAQKSMGTTPIKRNLIDLEGVVDLPFNVAPISTARKNPFDIHDDDQNDRNSLPPIPGSAPSVLHPRRNPFDVSYDASEEKADLMEGCYEKEFMGFQPKELLFARHQSFKVQPSLFRQNEHDRSLRPFFVSQRMGPEGESHTSFQRQLIDLSDNKVSFIPEIESAGLFSPLEGHNPNERNLEDQNIIIDQFISQDPDLMSRAENVYDRVEFASNFSEVEQLEGGRNGKKDNFGAGIEFKHDNKKTHHSENPSLINENVADMLDFSARETNSSSAFFIHSHNSKMLSDLQDISEHTEEVISKEPLLERSDVNPHKEATHNSSPISLQNHISSSPNSFAERGSVERSLEINNSILISEEMLGTSPNSQPVNQNMYSVFDPNTDIKASHGAAMESVSRSSEDICVDSSENNGNIDLLTLYQEDVKLVSVGHGFCMEVKLTYQFDEKFTLSGTSSSTNSLTSEDHKEGQVSQIALSNFFLLLLLLKKIEMKDSHTHTHNFNYGMVVQFSLGNANSRTALMVRSNFRFYVNCSLYIFLTCKVRCNLCSSGCI</sequence>
<feature type="transmembrane region" description="Helical" evidence="2">
    <location>
        <begin position="22"/>
        <end position="44"/>
    </location>
</feature>